<dbReference type="Proteomes" id="UP001597260">
    <property type="component" value="Unassembled WGS sequence"/>
</dbReference>
<dbReference type="Gene3D" id="3.30.565.10">
    <property type="entry name" value="Histidine kinase-like ATPase, C-terminal domain"/>
    <property type="match status" value="1"/>
</dbReference>
<keyword evidence="1" id="KW-0808">Transferase</keyword>
<protein>
    <submittedName>
        <fullName evidence="7">Sensor histidine kinase</fullName>
    </submittedName>
</protein>
<dbReference type="InterPro" id="IPR036890">
    <property type="entry name" value="HATPase_C_sf"/>
</dbReference>
<dbReference type="Pfam" id="PF07730">
    <property type="entry name" value="HisKA_3"/>
    <property type="match status" value="1"/>
</dbReference>
<name>A0ABW3YEW5_9ACTN</name>
<accession>A0ABW3YEW5</accession>
<feature type="transmembrane region" description="Helical" evidence="4">
    <location>
        <begin position="9"/>
        <end position="27"/>
    </location>
</feature>
<dbReference type="Gene3D" id="1.20.5.1930">
    <property type="match status" value="1"/>
</dbReference>
<dbReference type="InterPro" id="IPR003594">
    <property type="entry name" value="HATPase_dom"/>
</dbReference>
<feature type="domain" description="Histidine kinase/HSP90-like ATPase" evidence="5">
    <location>
        <begin position="290"/>
        <end position="373"/>
    </location>
</feature>
<dbReference type="InterPro" id="IPR050482">
    <property type="entry name" value="Sensor_HK_TwoCompSys"/>
</dbReference>
<gene>
    <name evidence="7" type="ORF">ACFQ4H_12915</name>
</gene>
<dbReference type="SUPFAM" id="SSF55874">
    <property type="entry name" value="ATPase domain of HSP90 chaperone/DNA topoisomerase II/histidine kinase"/>
    <property type="match status" value="1"/>
</dbReference>
<organism evidence="7 8">
    <name type="scientific">Micromonospora sonneratiae</name>
    <dbReference type="NCBI Taxonomy" id="1184706"/>
    <lineage>
        <taxon>Bacteria</taxon>
        <taxon>Bacillati</taxon>
        <taxon>Actinomycetota</taxon>
        <taxon>Actinomycetes</taxon>
        <taxon>Micromonosporales</taxon>
        <taxon>Micromonosporaceae</taxon>
        <taxon>Micromonospora</taxon>
    </lineage>
</organism>
<evidence type="ECO:0000256" key="1">
    <source>
        <dbReference type="ARBA" id="ARBA00022679"/>
    </source>
</evidence>
<dbReference type="EMBL" id="JBHTMP010000016">
    <property type="protein sequence ID" value="MFD1321995.1"/>
    <property type="molecule type" value="Genomic_DNA"/>
</dbReference>
<evidence type="ECO:0000256" key="3">
    <source>
        <dbReference type="ARBA" id="ARBA00023012"/>
    </source>
</evidence>
<evidence type="ECO:0000313" key="7">
    <source>
        <dbReference type="EMBL" id="MFD1321995.1"/>
    </source>
</evidence>
<dbReference type="RefSeq" id="WP_377570452.1">
    <property type="nucleotide sequence ID" value="NZ_JBHTMP010000016.1"/>
</dbReference>
<dbReference type="PANTHER" id="PTHR24421">
    <property type="entry name" value="NITRATE/NITRITE SENSOR PROTEIN NARX-RELATED"/>
    <property type="match status" value="1"/>
</dbReference>
<feature type="transmembrane region" description="Helical" evidence="4">
    <location>
        <begin position="73"/>
        <end position="100"/>
    </location>
</feature>
<evidence type="ECO:0000259" key="6">
    <source>
        <dbReference type="Pfam" id="PF07730"/>
    </source>
</evidence>
<comment type="caution">
    <text evidence="7">The sequence shown here is derived from an EMBL/GenBank/DDBJ whole genome shotgun (WGS) entry which is preliminary data.</text>
</comment>
<keyword evidence="8" id="KW-1185">Reference proteome</keyword>
<keyword evidence="4" id="KW-0812">Transmembrane</keyword>
<evidence type="ECO:0000256" key="4">
    <source>
        <dbReference type="SAM" id="Phobius"/>
    </source>
</evidence>
<keyword evidence="2 7" id="KW-0418">Kinase</keyword>
<reference evidence="8" key="1">
    <citation type="journal article" date="2019" name="Int. J. Syst. Evol. Microbiol.">
        <title>The Global Catalogue of Microorganisms (GCM) 10K type strain sequencing project: providing services to taxonomists for standard genome sequencing and annotation.</title>
        <authorList>
            <consortium name="The Broad Institute Genomics Platform"/>
            <consortium name="The Broad Institute Genome Sequencing Center for Infectious Disease"/>
            <person name="Wu L."/>
            <person name="Ma J."/>
        </authorList>
    </citation>
    <scope>NUCLEOTIDE SEQUENCE [LARGE SCALE GENOMIC DNA]</scope>
    <source>
        <strain evidence="8">JCM 31037</strain>
    </source>
</reference>
<dbReference type="PANTHER" id="PTHR24421:SF59">
    <property type="entry name" value="OXYGEN SENSOR HISTIDINE KINASE NREB"/>
    <property type="match status" value="1"/>
</dbReference>
<feature type="domain" description="Signal transduction histidine kinase subgroup 3 dimerisation and phosphoacceptor" evidence="6">
    <location>
        <begin position="192"/>
        <end position="254"/>
    </location>
</feature>
<evidence type="ECO:0000259" key="5">
    <source>
        <dbReference type="Pfam" id="PF02518"/>
    </source>
</evidence>
<evidence type="ECO:0000256" key="2">
    <source>
        <dbReference type="ARBA" id="ARBA00022777"/>
    </source>
</evidence>
<feature type="transmembrane region" description="Helical" evidence="4">
    <location>
        <begin position="106"/>
        <end position="131"/>
    </location>
</feature>
<evidence type="ECO:0000313" key="8">
    <source>
        <dbReference type="Proteomes" id="UP001597260"/>
    </source>
</evidence>
<feature type="transmembrane region" description="Helical" evidence="4">
    <location>
        <begin position="138"/>
        <end position="157"/>
    </location>
</feature>
<dbReference type="GO" id="GO:0016301">
    <property type="term" value="F:kinase activity"/>
    <property type="evidence" value="ECO:0007669"/>
    <property type="project" value="UniProtKB-KW"/>
</dbReference>
<dbReference type="InterPro" id="IPR011712">
    <property type="entry name" value="Sig_transdc_His_kin_sub3_dim/P"/>
</dbReference>
<proteinExistence type="predicted"/>
<feature type="transmembrane region" description="Helical" evidence="4">
    <location>
        <begin position="42"/>
        <end position="61"/>
    </location>
</feature>
<keyword evidence="4" id="KW-0472">Membrane</keyword>
<dbReference type="CDD" id="cd16917">
    <property type="entry name" value="HATPase_UhpB-NarQ-NarX-like"/>
    <property type="match status" value="1"/>
</dbReference>
<sequence length="375" mass="40822">MSDRNLEQWAGAVGIAVCLLIGLPVLIDQVFDDGGVVTGPWWIWWICYFGFITAYVSIWFVPEQVRWLTSHRILAAQSLLASAAVLLSSSAGWTAILLVFTAASAAYFISARTLGLLIAAHSGVVALAAWINGSTLTGIALAALIYAMLQVCSVLSVSSQIRETAARTELAATNVQLRTATALLAESSRAEERLRIARELHDLVGHQLTALVLELEVAIHRDGPQAREHVTRSRGLAKDLLSDVRIAVGELRTRSPQLRAAIDSIVADLPRPRVHLQVDETVEVDEERTRTLIRCVQEIVTNTIRHAGADNLWIDIVRTDEGQVVLRTRDDGRGAPVLRLGHGLTGLRERVQQLGGSVSFASQRGFRAVAEMPAT</sequence>
<dbReference type="Pfam" id="PF02518">
    <property type="entry name" value="HATPase_c"/>
    <property type="match status" value="1"/>
</dbReference>
<keyword evidence="3" id="KW-0902">Two-component regulatory system</keyword>
<keyword evidence="4" id="KW-1133">Transmembrane helix</keyword>